<dbReference type="OrthoDB" id="5193808at2"/>
<dbReference type="GO" id="GO:0005886">
    <property type="term" value="C:plasma membrane"/>
    <property type="evidence" value="ECO:0007669"/>
    <property type="project" value="UniProtKB-SubCell"/>
</dbReference>
<reference evidence="7 8" key="1">
    <citation type="submission" date="2019-07" db="EMBL/GenBank/DDBJ databases">
        <authorList>
            <person name="Zhao L.H."/>
        </authorList>
    </citation>
    <scope>NUCLEOTIDE SEQUENCE [LARGE SCALE GENOMIC DNA]</scope>
    <source>
        <strain evidence="7 8">Co35</strain>
    </source>
</reference>
<name>A0A554S865_9ACTN</name>
<protein>
    <submittedName>
        <fullName evidence="7">ABC transporter ATP-binding protein</fullName>
    </submittedName>
</protein>
<dbReference type="RefSeq" id="WP_143913640.1">
    <property type="nucleotide sequence ID" value="NZ_VLNT01000008.1"/>
</dbReference>
<dbReference type="Gene3D" id="3.40.50.300">
    <property type="entry name" value="P-loop containing nucleotide triphosphate hydrolases"/>
    <property type="match status" value="1"/>
</dbReference>
<comment type="subcellular location">
    <subcellularLocation>
        <location evidence="1">Cell membrane</location>
        <topology evidence="1">Peripheral membrane protein</topology>
    </subcellularLocation>
</comment>
<dbReference type="PROSITE" id="PS50893">
    <property type="entry name" value="ABC_TRANSPORTER_2"/>
    <property type="match status" value="1"/>
</dbReference>
<dbReference type="PROSITE" id="PS00211">
    <property type="entry name" value="ABC_TRANSPORTER_1"/>
    <property type="match status" value="1"/>
</dbReference>
<dbReference type="InterPro" id="IPR027417">
    <property type="entry name" value="P-loop_NTPase"/>
</dbReference>
<evidence type="ECO:0000256" key="3">
    <source>
        <dbReference type="ARBA" id="ARBA00022741"/>
    </source>
</evidence>
<dbReference type="Pfam" id="PF00005">
    <property type="entry name" value="ABC_tran"/>
    <property type="match status" value="1"/>
</dbReference>
<dbReference type="AlphaFoldDB" id="A0A554S865"/>
<organism evidence="7 8">
    <name type="scientific">Aeromicrobium piscarium</name>
    <dbReference type="NCBI Taxonomy" id="2590901"/>
    <lineage>
        <taxon>Bacteria</taxon>
        <taxon>Bacillati</taxon>
        <taxon>Actinomycetota</taxon>
        <taxon>Actinomycetes</taxon>
        <taxon>Propionibacteriales</taxon>
        <taxon>Nocardioidaceae</taxon>
        <taxon>Aeromicrobium</taxon>
    </lineage>
</organism>
<evidence type="ECO:0000256" key="1">
    <source>
        <dbReference type="ARBA" id="ARBA00004202"/>
    </source>
</evidence>
<dbReference type="Proteomes" id="UP000316988">
    <property type="component" value="Unassembled WGS sequence"/>
</dbReference>
<gene>
    <name evidence="7" type="ORF">FNM00_11255</name>
</gene>
<sequence length="298" mass="31994">MTVTPLVVAEDVSRSFGDVLAVDHVSVTIRPGELVGLLGPNGAGKSVLISLLTGLRKPSSGTVRIAGGDPRQPATRVAIGATPQETGLPATIKVKEVIEFVSRHYPDPLPAEKLLDRFGLTDLAGRQCGALSGGQQRRLAVALAMVGRPALVLLDEPTTGLDIEARHSLWNAIEDYQADGGTVVITSHYLEEIQRLARRVIVIDHGRVLVDDTTQSVIDRVDVDRVSLHSTDTRLDDLPGVVSLERDGDQVTLLTRDADALVHRLCADDVDFSRLRVAGASLEDAFAQLTRSDARRTA</sequence>
<accession>A0A554S865</accession>
<dbReference type="SMART" id="SM00382">
    <property type="entry name" value="AAA"/>
    <property type="match status" value="1"/>
</dbReference>
<evidence type="ECO:0000313" key="7">
    <source>
        <dbReference type="EMBL" id="TSD62527.1"/>
    </source>
</evidence>
<feature type="domain" description="ABC transporter" evidence="6">
    <location>
        <begin position="7"/>
        <end position="230"/>
    </location>
</feature>
<evidence type="ECO:0000256" key="4">
    <source>
        <dbReference type="ARBA" id="ARBA00022840"/>
    </source>
</evidence>
<dbReference type="InterPro" id="IPR050763">
    <property type="entry name" value="ABC_transporter_ATP-binding"/>
</dbReference>
<dbReference type="GO" id="GO:0005524">
    <property type="term" value="F:ATP binding"/>
    <property type="evidence" value="ECO:0007669"/>
    <property type="project" value="UniProtKB-KW"/>
</dbReference>
<dbReference type="GO" id="GO:0046677">
    <property type="term" value="P:response to antibiotic"/>
    <property type="evidence" value="ECO:0007669"/>
    <property type="project" value="UniProtKB-KW"/>
</dbReference>
<dbReference type="SUPFAM" id="SSF52540">
    <property type="entry name" value="P-loop containing nucleoside triphosphate hydrolases"/>
    <property type="match status" value="1"/>
</dbReference>
<keyword evidence="4 7" id="KW-0067">ATP-binding</keyword>
<dbReference type="PANTHER" id="PTHR42711">
    <property type="entry name" value="ABC TRANSPORTER ATP-BINDING PROTEIN"/>
    <property type="match status" value="1"/>
</dbReference>
<keyword evidence="2" id="KW-0813">Transport</keyword>
<evidence type="ECO:0000259" key="6">
    <source>
        <dbReference type="PROSITE" id="PS50893"/>
    </source>
</evidence>
<evidence type="ECO:0000256" key="5">
    <source>
        <dbReference type="ARBA" id="ARBA00023251"/>
    </source>
</evidence>
<evidence type="ECO:0000256" key="2">
    <source>
        <dbReference type="ARBA" id="ARBA00022448"/>
    </source>
</evidence>
<dbReference type="InterPro" id="IPR017871">
    <property type="entry name" value="ABC_transporter-like_CS"/>
</dbReference>
<comment type="caution">
    <text evidence="7">The sequence shown here is derived from an EMBL/GenBank/DDBJ whole genome shotgun (WGS) entry which is preliminary data.</text>
</comment>
<dbReference type="InterPro" id="IPR003593">
    <property type="entry name" value="AAA+_ATPase"/>
</dbReference>
<keyword evidence="5" id="KW-0046">Antibiotic resistance</keyword>
<keyword evidence="8" id="KW-1185">Reference proteome</keyword>
<dbReference type="PANTHER" id="PTHR42711:SF17">
    <property type="entry name" value="ABC TRANSPORTER ATP-BINDING PROTEIN"/>
    <property type="match status" value="1"/>
</dbReference>
<keyword evidence="3" id="KW-0547">Nucleotide-binding</keyword>
<proteinExistence type="predicted"/>
<dbReference type="GO" id="GO:0016887">
    <property type="term" value="F:ATP hydrolysis activity"/>
    <property type="evidence" value="ECO:0007669"/>
    <property type="project" value="InterPro"/>
</dbReference>
<dbReference type="CDD" id="cd03230">
    <property type="entry name" value="ABC_DR_subfamily_A"/>
    <property type="match status" value="1"/>
</dbReference>
<evidence type="ECO:0000313" key="8">
    <source>
        <dbReference type="Proteomes" id="UP000316988"/>
    </source>
</evidence>
<dbReference type="EMBL" id="VLNT01000008">
    <property type="protein sequence ID" value="TSD62527.1"/>
    <property type="molecule type" value="Genomic_DNA"/>
</dbReference>
<dbReference type="InterPro" id="IPR003439">
    <property type="entry name" value="ABC_transporter-like_ATP-bd"/>
</dbReference>